<keyword evidence="2" id="KW-1185">Reference proteome</keyword>
<reference evidence="1 2" key="1">
    <citation type="journal article" date="2011" name="Science">
        <title>The ecoresponsive genome of Daphnia pulex.</title>
        <authorList>
            <person name="Colbourne J.K."/>
            <person name="Pfrender M.E."/>
            <person name="Gilbert D."/>
            <person name="Thomas W.K."/>
            <person name="Tucker A."/>
            <person name="Oakley T.H."/>
            <person name="Tokishita S."/>
            <person name="Aerts A."/>
            <person name="Arnold G.J."/>
            <person name="Basu M.K."/>
            <person name="Bauer D.J."/>
            <person name="Caceres C.E."/>
            <person name="Carmel L."/>
            <person name="Casola C."/>
            <person name="Choi J.H."/>
            <person name="Detter J.C."/>
            <person name="Dong Q."/>
            <person name="Dusheyko S."/>
            <person name="Eads B.D."/>
            <person name="Frohlich T."/>
            <person name="Geiler-Samerotte K.A."/>
            <person name="Gerlach D."/>
            <person name="Hatcher P."/>
            <person name="Jogdeo S."/>
            <person name="Krijgsveld J."/>
            <person name="Kriventseva E.V."/>
            <person name="Kultz D."/>
            <person name="Laforsch C."/>
            <person name="Lindquist E."/>
            <person name="Lopez J."/>
            <person name="Manak J.R."/>
            <person name="Muller J."/>
            <person name="Pangilinan J."/>
            <person name="Patwardhan R.P."/>
            <person name="Pitluck S."/>
            <person name="Pritham E.J."/>
            <person name="Rechtsteiner A."/>
            <person name="Rho M."/>
            <person name="Rogozin I.B."/>
            <person name="Sakarya O."/>
            <person name="Salamov A."/>
            <person name="Schaack S."/>
            <person name="Shapiro H."/>
            <person name="Shiga Y."/>
            <person name="Skalitzky C."/>
            <person name="Smith Z."/>
            <person name="Souvorov A."/>
            <person name="Sung W."/>
            <person name="Tang Z."/>
            <person name="Tsuchiya D."/>
            <person name="Tu H."/>
            <person name="Vos H."/>
            <person name="Wang M."/>
            <person name="Wolf Y.I."/>
            <person name="Yamagata H."/>
            <person name="Yamada T."/>
            <person name="Ye Y."/>
            <person name="Shaw J.R."/>
            <person name="Andrews J."/>
            <person name="Crease T.J."/>
            <person name="Tang H."/>
            <person name="Lucas S.M."/>
            <person name="Robertson H.M."/>
            <person name="Bork P."/>
            <person name="Koonin E.V."/>
            <person name="Zdobnov E.M."/>
            <person name="Grigoriev I.V."/>
            <person name="Lynch M."/>
            <person name="Boore J.L."/>
        </authorList>
    </citation>
    <scope>NUCLEOTIDE SEQUENCE [LARGE SCALE GENOMIC DNA]</scope>
</reference>
<evidence type="ECO:0000313" key="1">
    <source>
        <dbReference type="EMBL" id="EFX67653.1"/>
    </source>
</evidence>
<protein>
    <submittedName>
        <fullName evidence="1">Uncharacterized protein</fullName>
    </submittedName>
</protein>
<dbReference type="InParanoid" id="E9HKR7"/>
<evidence type="ECO:0000313" key="2">
    <source>
        <dbReference type="Proteomes" id="UP000000305"/>
    </source>
</evidence>
<organism evidence="1 2">
    <name type="scientific">Daphnia pulex</name>
    <name type="common">Water flea</name>
    <dbReference type="NCBI Taxonomy" id="6669"/>
    <lineage>
        <taxon>Eukaryota</taxon>
        <taxon>Metazoa</taxon>
        <taxon>Ecdysozoa</taxon>
        <taxon>Arthropoda</taxon>
        <taxon>Crustacea</taxon>
        <taxon>Branchiopoda</taxon>
        <taxon>Diplostraca</taxon>
        <taxon>Cladocera</taxon>
        <taxon>Anomopoda</taxon>
        <taxon>Daphniidae</taxon>
        <taxon>Daphnia</taxon>
    </lineage>
</organism>
<dbReference type="HOGENOM" id="CLU_2529707_0_0_1"/>
<gene>
    <name evidence="1" type="ORF">DAPPUDRAFT_330832</name>
</gene>
<dbReference type="KEGG" id="dpx:DAPPUDRAFT_330832"/>
<dbReference type="EMBL" id="GL732671">
    <property type="protein sequence ID" value="EFX67653.1"/>
    <property type="molecule type" value="Genomic_DNA"/>
</dbReference>
<name>E9HKR7_DAPPU</name>
<proteinExistence type="predicted"/>
<dbReference type="Proteomes" id="UP000000305">
    <property type="component" value="Unassembled WGS sequence"/>
</dbReference>
<dbReference type="AlphaFoldDB" id="E9HKR7"/>
<sequence length="84" mass="9569">MQRYHLMKSAVSQNPNIMEKSGLVLFQINKTTLSNWYKNSACVEEVKLLLQITELPDSNLCSKSPLLAHSIQFHQSIPLLLKSK</sequence>
<accession>E9HKR7</accession>